<evidence type="ECO:0000259" key="5">
    <source>
        <dbReference type="Pfam" id="PF00127"/>
    </source>
</evidence>
<dbReference type="HOGENOM" id="CLU_032707_0_0_0"/>
<dbReference type="InterPro" id="IPR045087">
    <property type="entry name" value="Cu-oxidase_fam"/>
</dbReference>
<evidence type="ECO:0000256" key="1">
    <source>
        <dbReference type="ARBA" id="ARBA00022723"/>
    </source>
</evidence>
<dbReference type="AlphaFoldDB" id="L0A4J2"/>
<keyword evidence="3" id="KW-0186">Copper</keyword>
<evidence type="ECO:0000259" key="6">
    <source>
        <dbReference type="Pfam" id="PF07731"/>
    </source>
</evidence>
<dbReference type="GO" id="GO:0005507">
    <property type="term" value="F:copper ion binding"/>
    <property type="evidence" value="ECO:0007669"/>
    <property type="project" value="InterPro"/>
</dbReference>
<keyword evidence="1" id="KW-0479">Metal-binding</keyword>
<name>L0A4J2_DEIPD</name>
<dbReference type="GO" id="GO:0009055">
    <property type="term" value="F:electron transfer activity"/>
    <property type="evidence" value="ECO:0007669"/>
    <property type="project" value="InterPro"/>
</dbReference>
<feature type="region of interest" description="Disordered" evidence="4">
    <location>
        <begin position="318"/>
        <end position="338"/>
    </location>
</feature>
<dbReference type="PANTHER" id="PTHR11709">
    <property type="entry name" value="MULTI-COPPER OXIDASE"/>
    <property type="match status" value="1"/>
</dbReference>
<dbReference type="Proteomes" id="UP000010467">
    <property type="component" value="Chromosome"/>
</dbReference>
<feature type="domain" description="Blue (type 1) copper" evidence="5">
    <location>
        <begin position="360"/>
        <end position="437"/>
    </location>
</feature>
<dbReference type="GO" id="GO:0016491">
    <property type="term" value="F:oxidoreductase activity"/>
    <property type="evidence" value="ECO:0007669"/>
    <property type="project" value="UniProtKB-KW"/>
</dbReference>
<dbReference type="OrthoDB" id="9757546at2"/>
<dbReference type="CDD" id="cd11024">
    <property type="entry name" value="CuRO_1_2DMCO_NIR_like"/>
    <property type="match status" value="1"/>
</dbReference>
<dbReference type="Pfam" id="PF07731">
    <property type="entry name" value="Cu-oxidase_2"/>
    <property type="match status" value="1"/>
</dbReference>
<dbReference type="Pfam" id="PF00127">
    <property type="entry name" value="Copper-bind"/>
    <property type="match status" value="1"/>
</dbReference>
<dbReference type="InterPro" id="IPR000923">
    <property type="entry name" value="BlueCu_1"/>
</dbReference>
<dbReference type="SUPFAM" id="SSF49503">
    <property type="entry name" value="Cupredoxins"/>
    <property type="match status" value="3"/>
</dbReference>
<dbReference type="InterPro" id="IPR011707">
    <property type="entry name" value="Cu-oxidase-like_N"/>
</dbReference>
<dbReference type="eggNOG" id="COG2132">
    <property type="taxonomic scope" value="Bacteria"/>
</dbReference>
<dbReference type="KEGG" id="dpd:Deipe_2473"/>
<dbReference type="PANTHER" id="PTHR11709:SF394">
    <property type="entry name" value="FI03373P-RELATED"/>
    <property type="match status" value="1"/>
</dbReference>
<dbReference type="Pfam" id="PF07732">
    <property type="entry name" value="Cu-oxidase_3"/>
    <property type="match status" value="1"/>
</dbReference>
<feature type="domain" description="Plastocyanin-like" evidence="6">
    <location>
        <begin position="207"/>
        <end position="303"/>
    </location>
</feature>
<dbReference type="EMBL" id="CP003382">
    <property type="protein sequence ID" value="AFZ67945.1"/>
    <property type="molecule type" value="Genomic_DNA"/>
</dbReference>
<dbReference type="InterPro" id="IPR011706">
    <property type="entry name" value="Cu-oxidase_C"/>
</dbReference>
<reference evidence="9" key="1">
    <citation type="submission" date="2012-03" db="EMBL/GenBank/DDBJ databases">
        <title>Complete sequence of chromosome of Deinococcus peraridilitoris DSM 19664.</title>
        <authorList>
            <person name="Lucas S."/>
            <person name="Copeland A."/>
            <person name="Lapidus A."/>
            <person name="Glavina del Rio T."/>
            <person name="Dalin E."/>
            <person name="Tice H."/>
            <person name="Bruce D."/>
            <person name="Goodwin L."/>
            <person name="Pitluck S."/>
            <person name="Peters L."/>
            <person name="Mikhailova N."/>
            <person name="Lu M."/>
            <person name="Kyrpides N."/>
            <person name="Mavromatis K."/>
            <person name="Ivanova N."/>
            <person name="Brettin T."/>
            <person name="Detter J.C."/>
            <person name="Han C."/>
            <person name="Larimer F."/>
            <person name="Land M."/>
            <person name="Hauser L."/>
            <person name="Markowitz V."/>
            <person name="Cheng J.-F."/>
            <person name="Hugenholtz P."/>
            <person name="Woyke T."/>
            <person name="Wu D."/>
            <person name="Pukall R."/>
            <person name="Steenblock K."/>
            <person name="Brambilla E."/>
            <person name="Klenk H.-P."/>
            <person name="Eisen J.A."/>
        </authorList>
    </citation>
    <scope>NUCLEOTIDE SEQUENCE [LARGE SCALE GENOMIC DNA]</scope>
    <source>
        <strain evidence="9">DSM 19664 / LMG 22246 / CIP 109416 / KR-200</strain>
    </source>
</reference>
<sequence length="439" mass="48490">MIRLAVLCAVLVLLLGLADTPLPVTSTDRSLLLNQFLQRSMGTVPIRHFTGQLREFTVEVHRIHAEIAPGVRVEQWAFGFPGEPPSVPGPEIRVKQGDLVRLTLHNTFDQPHTIHPHGIISVAQRMDGLDEVLPGQRFTYEFVATEAGTFAYHCHFQTNLHLDMGMYGALIVEPRDASAKVWTSEHTLILDEWDSRQNPTNLMHKPQANYFLVNGKAAPLIPDLHIPPKDVSLLRMINMGYAVHSMHLHGVTFLVVAKDGHDLPQPYEADTLLIGPGERYDLLVQGRDGKFVFHDHAGPHATNDGLYPGGIHFMVNGGPPLDQHGRPDEQAAHQAHAQDAVPDVSGLPLLTDADSPMVRAAGFSFSPSSLRVKLGTAVGWRNADFVAHGVVLRAPDGTEVTRSLPRGGSVQFTFDQKGTYRYRCRPHPFMTGIIVVEER</sequence>
<proteinExistence type="predicted"/>
<dbReference type="InterPro" id="IPR008972">
    <property type="entry name" value="Cupredoxin"/>
</dbReference>
<dbReference type="PATRIC" id="fig|937777.3.peg.2478"/>
<evidence type="ECO:0000256" key="3">
    <source>
        <dbReference type="ARBA" id="ARBA00023008"/>
    </source>
</evidence>
<dbReference type="eggNOG" id="COG3794">
    <property type="taxonomic scope" value="Bacteria"/>
</dbReference>
<feature type="domain" description="Plastocyanin-like" evidence="7">
    <location>
        <begin position="86"/>
        <end position="176"/>
    </location>
</feature>
<organism evidence="8 9">
    <name type="scientific">Deinococcus peraridilitoris (strain DSM 19664 / LMG 22246 / CIP 109416 / KR-200)</name>
    <dbReference type="NCBI Taxonomy" id="937777"/>
    <lineage>
        <taxon>Bacteria</taxon>
        <taxon>Thermotogati</taxon>
        <taxon>Deinococcota</taxon>
        <taxon>Deinococci</taxon>
        <taxon>Deinococcales</taxon>
        <taxon>Deinococcaceae</taxon>
        <taxon>Deinococcus</taxon>
    </lineage>
</organism>
<evidence type="ECO:0000256" key="2">
    <source>
        <dbReference type="ARBA" id="ARBA00023002"/>
    </source>
</evidence>
<evidence type="ECO:0000256" key="4">
    <source>
        <dbReference type="SAM" id="MobiDB-lite"/>
    </source>
</evidence>
<protein>
    <submittedName>
        <fullName evidence="8">Putative multicopper oxidase</fullName>
    </submittedName>
</protein>
<accession>L0A4J2</accession>
<keyword evidence="2" id="KW-0560">Oxidoreductase</keyword>
<evidence type="ECO:0000313" key="8">
    <source>
        <dbReference type="EMBL" id="AFZ67945.1"/>
    </source>
</evidence>
<dbReference type="CDD" id="cd04202">
    <property type="entry name" value="CuRO_D2_2dMcoN_like"/>
    <property type="match status" value="1"/>
</dbReference>
<keyword evidence="9" id="KW-1185">Reference proteome</keyword>
<dbReference type="Gene3D" id="2.60.40.420">
    <property type="entry name" value="Cupredoxins - blue copper proteins"/>
    <property type="match status" value="3"/>
</dbReference>
<gene>
    <name evidence="8" type="ordered locus">Deipe_2473</name>
</gene>
<evidence type="ECO:0000313" key="9">
    <source>
        <dbReference type="Proteomes" id="UP000010467"/>
    </source>
</evidence>
<dbReference type="STRING" id="937777.Deipe_2473"/>
<evidence type="ECO:0000259" key="7">
    <source>
        <dbReference type="Pfam" id="PF07732"/>
    </source>
</evidence>